<evidence type="ECO:0000256" key="3">
    <source>
        <dbReference type="ARBA" id="ARBA00022519"/>
    </source>
</evidence>
<evidence type="ECO:0000313" key="12">
    <source>
        <dbReference type="Proteomes" id="UP001256400"/>
    </source>
</evidence>
<dbReference type="Pfam" id="PF00884">
    <property type="entry name" value="Sulfatase"/>
    <property type="match status" value="1"/>
</dbReference>
<dbReference type="PANTHER" id="PTHR30443">
    <property type="entry name" value="INNER MEMBRANE PROTEIN"/>
    <property type="match status" value="1"/>
</dbReference>
<dbReference type="GO" id="GO:0009244">
    <property type="term" value="P:lipopolysaccharide core region biosynthetic process"/>
    <property type="evidence" value="ECO:0007669"/>
    <property type="project" value="TreeGrafter"/>
</dbReference>
<keyword evidence="6 8" id="KW-1133">Transmembrane helix</keyword>
<dbReference type="GO" id="GO:0016776">
    <property type="term" value="F:phosphotransferase activity, phosphate group as acceptor"/>
    <property type="evidence" value="ECO:0007669"/>
    <property type="project" value="TreeGrafter"/>
</dbReference>
<dbReference type="SUPFAM" id="SSF53649">
    <property type="entry name" value="Alkaline phosphatase-like"/>
    <property type="match status" value="1"/>
</dbReference>
<dbReference type="GO" id="GO:0005886">
    <property type="term" value="C:plasma membrane"/>
    <property type="evidence" value="ECO:0007669"/>
    <property type="project" value="UniProtKB-SubCell"/>
</dbReference>
<keyword evidence="2" id="KW-1003">Cell membrane</keyword>
<dbReference type="Gene3D" id="3.40.720.10">
    <property type="entry name" value="Alkaline Phosphatase, subunit A"/>
    <property type="match status" value="1"/>
</dbReference>
<feature type="transmembrane region" description="Helical" evidence="8">
    <location>
        <begin position="20"/>
        <end position="35"/>
    </location>
</feature>
<dbReference type="CDD" id="cd16017">
    <property type="entry name" value="LptA"/>
    <property type="match status" value="1"/>
</dbReference>
<reference evidence="11" key="1">
    <citation type="submission" date="2023-09" db="EMBL/GenBank/DDBJ databases">
        <title>Acinetobacter soli.</title>
        <authorList>
            <person name="Kim B."/>
            <person name="Kim D."/>
            <person name="Park D."/>
        </authorList>
    </citation>
    <scope>NUCLEOTIDE SEQUENCE</scope>
    <source>
        <strain evidence="11">2023.05</strain>
    </source>
</reference>
<feature type="domain" description="Phosphoethanolamine transferase N-terminal" evidence="10">
    <location>
        <begin position="25"/>
        <end position="154"/>
    </location>
</feature>
<evidence type="ECO:0000259" key="9">
    <source>
        <dbReference type="Pfam" id="PF00884"/>
    </source>
</evidence>
<gene>
    <name evidence="11" type="ORF">RHP80_05805</name>
</gene>
<dbReference type="InterPro" id="IPR058130">
    <property type="entry name" value="PEA_transf_C"/>
</dbReference>
<keyword evidence="3" id="KW-0997">Cell inner membrane</keyword>
<feature type="transmembrane region" description="Helical" evidence="8">
    <location>
        <begin position="89"/>
        <end position="111"/>
    </location>
</feature>
<name>A0AB38YYX8_9GAMM</name>
<dbReference type="Pfam" id="PF08019">
    <property type="entry name" value="EptA_B_N"/>
    <property type="match status" value="1"/>
</dbReference>
<keyword evidence="11" id="KW-0378">Hydrolase</keyword>
<accession>A0AB38YYX8</accession>
<evidence type="ECO:0000313" key="11">
    <source>
        <dbReference type="EMBL" id="WND06657.1"/>
    </source>
</evidence>
<sequence>MWLLLLPDLYLYRWQQDIEILALSIFIILYLCALLKSNKYLFLFTPFFFVLPVYLYYISIYHTHINEQILSIVLETNYQEAINFFGSKLFGYLVIWLFWCIGCLFYLYKCYKKPRVWSHRSRWWVLIAGTLYAIFTYIAYFNLEYQTAFSSFNQNNDFWVEGKGYFDNSKKIYPFGFILSISDLIREQQKMNQAFQHNANFKFNASSRSDSTQKQVYVLIIGETSRRANWSLNGYTRLTNPKLSQQKNLVNFSNMLAISSATRSAVPMILTRKPAEQVYTYNFPEKSIISAFKEAGFKTYWLSTQQQFGNFDTSTSVYAKEADQVIFLNKANYTDAGEYDDVLIPVLNKIIHSNEQRQFIVIHTLGSHYNYAHRYPKNYDIFRPSLNDLSKYSLQEVKYKQQLVNSYDNSILFTDYVLNNMIEILKQQKQVESFLFYSSDHGEDLFDKNCRKSGHGLDTQHNLEIASFVWYSDLFASQYPSQIAYLIQNQDRKINQTAIFPTLIQAAKIHIPEYIEEKSILSPFKDYPRLVLGGKNFDSAQYDKICKEIK</sequence>
<feature type="transmembrane region" description="Helical" evidence="8">
    <location>
        <begin position="40"/>
        <end position="58"/>
    </location>
</feature>
<dbReference type="AlphaFoldDB" id="A0AB38YYX8"/>
<feature type="transmembrane region" description="Helical" evidence="8">
    <location>
        <begin position="123"/>
        <end position="143"/>
    </location>
</feature>
<dbReference type="InterPro" id="IPR040423">
    <property type="entry name" value="PEA_transferase"/>
</dbReference>
<evidence type="ECO:0000256" key="4">
    <source>
        <dbReference type="ARBA" id="ARBA00022679"/>
    </source>
</evidence>
<dbReference type="RefSeq" id="WP_310864929.1">
    <property type="nucleotide sequence ID" value="NZ_CP134206.1"/>
</dbReference>
<evidence type="ECO:0000256" key="6">
    <source>
        <dbReference type="ARBA" id="ARBA00022989"/>
    </source>
</evidence>
<keyword evidence="4" id="KW-0808">Transferase</keyword>
<dbReference type="InterPro" id="IPR000917">
    <property type="entry name" value="Sulfatase_N"/>
</dbReference>
<evidence type="ECO:0000256" key="2">
    <source>
        <dbReference type="ARBA" id="ARBA00022475"/>
    </source>
</evidence>
<proteinExistence type="predicted"/>
<dbReference type="Proteomes" id="UP001256400">
    <property type="component" value="Chromosome"/>
</dbReference>
<evidence type="ECO:0000256" key="1">
    <source>
        <dbReference type="ARBA" id="ARBA00004429"/>
    </source>
</evidence>
<keyword evidence="7 8" id="KW-0472">Membrane</keyword>
<organism evidence="11 12">
    <name type="scientific">Acinetobacter soli</name>
    <dbReference type="NCBI Taxonomy" id="487316"/>
    <lineage>
        <taxon>Bacteria</taxon>
        <taxon>Pseudomonadati</taxon>
        <taxon>Pseudomonadota</taxon>
        <taxon>Gammaproteobacteria</taxon>
        <taxon>Moraxellales</taxon>
        <taxon>Moraxellaceae</taxon>
        <taxon>Acinetobacter</taxon>
    </lineage>
</organism>
<dbReference type="EMBL" id="CP134206">
    <property type="protein sequence ID" value="WND06657.1"/>
    <property type="molecule type" value="Genomic_DNA"/>
</dbReference>
<comment type="subcellular location">
    <subcellularLocation>
        <location evidence="1">Cell inner membrane</location>
        <topology evidence="1">Multi-pass membrane protein</topology>
    </subcellularLocation>
</comment>
<evidence type="ECO:0000256" key="8">
    <source>
        <dbReference type="SAM" id="Phobius"/>
    </source>
</evidence>
<keyword evidence="5 8" id="KW-0812">Transmembrane</keyword>
<dbReference type="GO" id="GO:0016787">
    <property type="term" value="F:hydrolase activity"/>
    <property type="evidence" value="ECO:0007669"/>
    <property type="project" value="UniProtKB-KW"/>
</dbReference>
<protein>
    <submittedName>
        <fullName evidence="11">Sulfatase-like hydrolase/transferase</fullName>
    </submittedName>
</protein>
<evidence type="ECO:0000259" key="10">
    <source>
        <dbReference type="Pfam" id="PF08019"/>
    </source>
</evidence>
<dbReference type="InterPro" id="IPR012549">
    <property type="entry name" value="EptA-like_N"/>
</dbReference>
<dbReference type="InterPro" id="IPR017850">
    <property type="entry name" value="Alkaline_phosphatase_core_sf"/>
</dbReference>
<feature type="domain" description="Sulfatase N-terminal" evidence="9">
    <location>
        <begin position="216"/>
        <end position="508"/>
    </location>
</feature>
<evidence type="ECO:0000256" key="5">
    <source>
        <dbReference type="ARBA" id="ARBA00022692"/>
    </source>
</evidence>
<dbReference type="PANTHER" id="PTHR30443:SF0">
    <property type="entry name" value="PHOSPHOETHANOLAMINE TRANSFERASE EPTA"/>
    <property type="match status" value="1"/>
</dbReference>
<evidence type="ECO:0000256" key="7">
    <source>
        <dbReference type="ARBA" id="ARBA00023136"/>
    </source>
</evidence>